<evidence type="ECO:0000313" key="2">
    <source>
        <dbReference type="EMBL" id="KYD16949.1"/>
    </source>
</evidence>
<sequence>MIFDGESTISGKAYSYLSSYTSQPNDRVMAVKGFVVGKIVREERHQSKCTGTKCLFYSSNKLGGIIMQKALFVFLGMFLFLTAFSTDSSIDSSTDNSTNVEYLRTEGYVVEKREHGGVYQLLVIGNITKDDLKNKTKHQLIKEAGGTYFYVKKEIYSKAQRGQKVVVWIEKGQPLQPSYPSEASAKKIEIIEE</sequence>
<keyword evidence="1" id="KW-1133">Transmembrane helix</keyword>
<comment type="caution">
    <text evidence="2">The sequence shown here is derived from an EMBL/GenBank/DDBJ whole genome shotgun (WGS) entry which is preliminary data.</text>
</comment>
<dbReference type="Pfam" id="PF11518">
    <property type="entry name" value="DUF3221"/>
    <property type="match status" value="1"/>
</dbReference>
<protein>
    <recommendedName>
        <fullName evidence="4">DUF3221 domain-containing protein</fullName>
    </recommendedName>
</protein>
<keyword evidence="1" id="KW-0472">Membrane</keyword>
<dbReference type="PATRIC" id="fig|81408.3.peg.2763"/>
<accession>A0A150LYE2</accession>
<gene>
    <name evidence="2" type="ORF">B4119_3647</name>
</gene>
<name>A0A150LYE2_9BACL</name>
<reference evidence="2 3" key="1">
    <citation type="submission" date="2016-01" db="EMBL/GenBank/DDBJ databases">
        <title>Draft Genome Sequences of Seven Thermophilic Sporeformers Isolated from Foods.</title>
        <authorList>
            <person name="Berendsen E.M."/>
            <person name="Wells-Bennik M.H."/>
            <person name="Krawcyk A.O."/>
            <person name="De Jong A."/>
            <person name="Holsappel S."/>
            <person name="Eijlander R.T."/>
            <person name="Kuipers O.P."/>
        </authorList>
    </citation>
    <scope>NUCLEOTIDE SEQUENCE [LARGE SCALE GENOMIC DNA]</scope>
    <source>
        <strain evidence="2 3">B4119</strain>
    </source>
</reference>
<feature type="transmembrane region" description="Helical" evidence="1">
    <location>
        <begin position="65"/>
        <end position="84"/>
    </location>
</feature>
<keyword evidence="1" id="KW-0812">Transmembrane</keyword>
<evidence type="ECO:0000313" key="3">
    <source>
        <dbReference type="Proteomes" id="UP000075455"/>
    </source>
</evidence>
<dbReference type="InterPro" id="IPR021598">
    <property type="entry name" value="DUF3221"/>
</dbReference>
<evidence type="ECO:0000256" key="1">
    <source>
        <dbReference type="SAM" id="Phobius"/>
    </source>
</evidence>
<dbReference type="InterPro" id="IPR012340">
    <property type="entry name" value="NA-bd_OB-fold"/>
</dbReference>
<dbReference type="EMBL" id="LQYS01000027">
    <property type="protein sequence ID" value="KYD16949.1"/>
    <property type="molecule type" value="Genomic_DNA"/>
</dbReference>
<organism evidence="2 3">
    <name type="scientific">Saccharococcus caldoxylosilyticus</name>
    <dbReference type="NCBI Taxonomy" id="81408"/>
    <lineage>
        <taxon>Bacteria</taxon>
        <taxon>Bacillati</taxon>
        <taxon>Bacillota</taxon>
        <taxon>Bacilli</taxon>
        <taxon>Bacillales</taxon>
        <taxon>Anoxybacillaceae</taxon>
        <taxon>Saccharococcus</taxon>
    </lineage>
</organism>
<evidence type="ECO:0008006" key="4">
    <source>
        <dbReference type="Google" id="ProtNLM"/>
    </source>
</evidence>
<dbReference type="Proteomes" id="UP000075455">
    <property type="component" value="Unassembled WGS sequence"/>
</dbReference>
<dbReference type="Gene3D" id="2.40.50.140">
    <property type="entry name" value="Nucleic acid-binding proteins"/>
    <property type="match status" value="1"/>
</dbReference>
<dbReference type="STRING" id="81408.B4119_3647"/>
<proteinExistence type="predicted"/>
<dbReference type="AlphaFoldDB" id="A0A150LYE2"/>